<feature type="domain" description="Peptidase M14" evidence="4">
    <location>
        <begin position="16"/>
        <end position="310"/>
    </location>
</feature>
<comment type="caution">
    <text evidence="5">The sequence shown here is derived from an EMBL/GenBank/DDBJ whole genome shotgun (WGS) entry which is preliminary data.</text>
</comment>
<dbReference type="GO" id="GO:0008270">
    <property type="term" value="F:zinc ion binding"/>
    <property type="evidence" value="ECO:0007669"/>
    <property type="project" value="InterPro"/>
</dbReference>
<dbReference type="PANTHER" id="PTHR11705:SF145">
    <property type="entry name" value="PEPTIDASE M14 CARBOXYPEPTIDASE A DOMAIN-CONTAINING PROTEIN"/>
    <property type="match status" value="1"/>
</dbReference>
<dbReference type="Gene3D" id="3.40.630.10">
    <property type="entry name" value="Zn peptidases"/>
    <property type="match status" value="1"/>
</dbReference>
<dbReference type="PROSITE" id="PS52035">
    <property type="entry name" value="PEPTIDASE_M14"/>
    <property type="match status" value="1"/>
</dbReference>
<dbReference type="RefSeq" id="WP_044245232.1">
    <property type="nucleotide sequence ID" value="NZ_ASRX01000041.1"/>
</dbReference>
<dbReference type="SMART" id="SM00631">
    <property type="entry name" value="Zn_pept"/>
    <property type="match status" value="1"/>
</dbReference>
<gene>
    <name evidence="5" type="ORF">CAP_5161</name>
</gene>
<evidence type="ECO:0000256" key="3">
    <source>
        <dbReference type="PROSITE-ProRule" id="PRU01379"/>
    </source>
</evidence>
<feature type="active site" description="Proton donor/acceptor" evidence="3">
    <location>
        <position position="285"/>
    </location>
</feature>
<dbReference type="eggNOG" id="COG2866">
    <property type="taxonomic scope" value="Bacteria"/>
</dbReference>
<evidence type="ECO:0000256" key="2">
    <source>
        <dbReference type="ARBA" id="ARBA00005988"/>
    </source>
</evidence>
<dbReference type="Proteomes" id="UP000019678">
    <property type="component" value="Unassembled WGS sequence"/>
</dbReference>
<dbReference type="InterPro" id="IPR000834">
    <property type="entry name" value="Peptidase_M14"/>
</dbReference>
<dbReference type="AlphaFoldDB" id="A0A017T4G3"/>
<evidence type="ECO:0000313" key="6">
    <source>
        <dbReference type="Proteomes" id="UP000019678"/>
    </source>
</evidence>
<accession>A0A017T4G3</accession>
<dbReference type="SUPFAM" id="SSF53187">
    <property type="entry name" value="Zn-dependent exopeptidases"/>
    <property type="match status" value="1"/>
</dbReference>
<dbReference type="OrthoDB" id="9767214at2"/>
<comment type="similarity">
    <text evidence="2 3">Belongs to the peptidase M14 family.</text>
</comment>
<evidence type="ECO:0000259" key="4">
    <source>
        <dbReference type="PROSITE" id="PS52035"/>
    </source>
</evidence>
<dbReference type="GO" id="GO:0005615">
    <property type="term" value="C:extracellular space"/>
    <property type="evidence" value="ECO:0007669"/>
    <property type="project" value="TreeGrafter"/>
</dbReference>
<dbReference type="STRING" id="1192034.CAP_5161"/>
<dbReference type="GO" id="GO:0006508">
    <property type="term" value="P:proteolysis"/>
    <property type="evidence" value="ECO:0007669"/>
    <property type="project" value="InterPro"/>
</dbReference>
<evidence type="ECO:0000256" key="1">
    <source>
        <dbReference type="ARBA" id="ARBA00001947"/>
    </source>
</evidence>
<dbReference type="EMBL" id="ASRX01000041">
    <property type="protein sequence ID" value="EYF03897.1"/>
    <property type="molecule type" value="Genomic_DNA"/>
</dbReference>
<sequence>MANHDEALRTRAERTDYRETSTHDDVLRFIDALASRTDRVRRVNIGKSGEGQDIAALIVSDGHCFTPEEARRQGRLVVMIEANIHAGEVEGKESVLALVRDLTLGDRHRRLLSRLCIVVVPDFNPDGNDRISRDNRRLDLANLEGQVNPEGGVGTRYTGEGWNLNRDNVKQEAIETRNLARFHQAWWPEVFIDCHTTDGSLHSYDLTFDTSHSNQRLFRGLLGTSRRLLEDVAAKVSSRHGFRSQWYGNFVQEDDPSTGWQTYPALPRFGSHYRGLLGRVDVLLETYSYISFPRRCAVIYAWLLELLRYCARHRRRIARATAAEEARIIARGERLDLRPQVGIDYGVAGRDAAGELRFSYPAHARRGETIAIHSFDRESLGARSYPGQKAVTYHVPHLRTFIPRTSVSTPLAYLAPPELAQALEGHGIAFERLDEDSAYDVESYLVLAQDKTFSPDVAALVPPPGQAEIPLSASPPPRRFETVVTVRPERRTVSFPKGTLLVRTAQRAGTLAVYLLEPCSDDGFTRWELLDALIKVGSLHPVHRLLAEQAVRPRPE</sequence>
<dbReference type="Pfam" id="PF00246">
    <property type="entry name" value="Peptidase_M14"/>
    <property type="match status" value="1"/>
</dbReference>
<organism evidence="5 6">
    <name type="scientific">Chondromyces apiculatus DSM 436</name>
    <dbReference type="NCBI Taxonomy" id="1192034"/>
    <lineage>
        <taxon>Bacteria</taxon>
        <taxon>Pseudomonadati</taxon>
        <taxon>Myxococcota</taxon>
        <taxon>Polyangia</taxon>
        <taxon>Polyangiales</taxon>
        <taxon>Polyangiaceae</taxon>
        <taxon>Chondromyces</taxon>
    </lineage>
</organism>
<comment type="cofactor">
    <cofactor evidence="1">
        <name>Zn(2+)</name>
        <dbReference type="ChEBI" id="CHEBI:29105"/>
    </cofactor>
</comment>
<dbReference type="PANTHER" id="PTHR11705">
    <property type="entry name" value="PROTEASE FAMILY M14 CARBOXYPEPTIDASE A,B"/>
    <property type="match status" value="1"/>
</dbReference>
<evidence type="ECO:0000313" key="5">
    <source>
        <dbReference type="EMBL" id="EYF03897.1"/>
    </source>
</evidence>
<proteinExistence type="inferred from homology"/>
<keyword evidence="6" id="KW-1185">Reference proteome</keyword>
<protein>
    <recommendedName>
        <fullName evidence="4">Peptidase M14 domain-containing protein</fullName>
    </recommendedName>
</protein>
<reference evidence="5 6" key="1">
    <citation type="submission" date="2013-05" db="EMBL/GenBank/DDBJ databases">
        <title>Genome assembly of Chondromyces apiculatus DSM 436.</title>
        <authorList>
            <person name="Sharma G."/>
            <person name="Khatri I."/>
            <person name="Kaur C."/>
            <person name="Mayilraj S."/>
            <person name="Subramanian S."/>
        </authorList>
    </citation>
    <scope>NUCLEOTIDE SEQUENCE [LARGE SCALE GENOMIC DNA]</scope>
    <source>
        <strain evidence="5 6">DSM 436</strain>
    </source>
</reference>
<name>A0A017T4G3_9BACT</name>
<dbReference type="GO" id="GO:0004181">
    <property type="term" value="F:metallocarboxypeptidase activity"/>
    <property type="evidence" value="ECO:0007669"/>
    <property type="project" value="InterPro"/>
</dbReference>